<evidence type="ECO:0000313" key="3">
    <source>
        <dbReference type="Proteomes" id="UP000434580"/>
    </source>
</evidence>
<dbReference type="Gene3D" id="3.90.180.10">
    <property type="entry name" value="Medium-chain alcohol dehydrogenases, catalytic domain"/>
    <property type="match status" value="1"/>
</dbReference>
<reference evidence="2 3" key="1">
    <citation type="submission" date="2019-11" db="EMBL/GenBank/DDBJ databases">
        <authorList>
            <person name="Holert J."/>
        </authorList>
    </citation>
    <scope>NUCLEOTIDE SEQUENCE [LARGE SCALE GENOMIC DNA]</scope>
    <source>
        <strain evidence="2">BC5_2</strain>
    </source>
</reference>
<dbReference type="PANTHER" id="PTHR44013:SF1">
    <property type="entry name" value="ZINC-TYPE ALCOHOL DEHYDROGENASE-LIKE PROTEIN C16A3.02C"/>
    <property type="match status" value="1"/>
</dbReference>
<dbReference type="SMART" id="SM00829">
    <property type="entry name" value="PKS_ER"/>
    <property type="match status" value="1"/>
</dbReference>
<sequence>MRAAVFYHYGDENCVTVTTLKKPKPAANDVLVKVMATTVTSGDWRMRRADPWAVRLFAGLFKPRQPVLGTEFSGVVEAVGADVTGLNVGDRVFGSKGMKMGAHAQYVSLAADGCLVKLPDNLTYEQGAGVIFGGATALTFLRPYLESRPAQRLLVIGGSGAVGTYAVQLGRMWGAHVTAVCSARNHDLVRSLGAEQVVDYEKQPLPDPGNPFDIVIDTVGKSSFSKCRELLTDSGVYLSVSGGLREWGQMLLSHCPLSSGPRVVCRIVDENANDAKWLADYLERGDLTPVIGKTLALEEIQKAHVIAESGHKVGNLVVNLWET</sequence>
<protein>
    <submittedName>
        <fullName evidence="2">Quinone oxidoreductase 1</fullName>
        <ecNumber evidence="2">1.6.5.5</ecNumber>
    </submittedName>
</protein>
<organism evidence="2 3">
    <name type="scientific">BD1-7 clade bacterium</name>
    <dbReference type="NCBI Taxonomy" id="2029982"/>
    <lineage>
        <taxon>Bacteria</taxon>
        <taxon>Pseudomonadati</taxon>
        <taxon>Pseudomonadota</taxon>
        <taxon>Gammaproteobacteria</taxon>
        <taxon>Cellvibrionales</taxon>
        <taxon>Spongiibacteraceae</taxon>
        <taxon>BD1-7 clade</taxon>
    </lineage>
</organism>
<dbReference type="InterPro" id="IPR011032">
    <property type="entry name" value="GroES-like_sf"/>
</dbReference>
<dbReference type="Pfam" id="PF13602">
    <property type="entry name" value="ADH_zinc_N_2"/>
    <property type="match status" value="1"/>
</dbReference>
<proteinExistence type="predicted"/>
<dbReference type="PANTHER" id="PTHR44013">
    <property type="entry name" value="ZINC-TYPE ALCOHOL DEHYDROGENASE-LIKE PROTEIN C16A3.02C"/>
    <property type="match status" value="1"/>
</dbReference>
<dbReference type="EMBL" id="CACSII010000008">
    <property type="protein sequence ID" value="CAA0100904.1"/>
    <property type="molecule type" value="Genomic_DNA"/>
</dbReference>
<dbReference type="Pfam" id="PF08240">
    <property type="entry name" value="ADH_N"/>
    <property type="match status" value="1"/>
</dbReference>
<dbReference type="AlphaFoldDB" id="A0A5S9PBF7"/>
<dbReference type="OrthoDB" id="4190732at2"/>
<dbReference type="CDD" id="cd08267">
    <property type="entry name" value="MDR1"/>
    <property type="match status" value="1"/>
</dbReference>
<keyword evidence="2" id="KW-0560">Oxidoreductase</keyword>
<dbReference type="InterPro" id="IPR036291">
    <property type="entry name" value="NAD(P)-bd_dom_sf"/>
</dbReference>
<feature type="domain" description="Enoyl reductase (ER)" evidence="1">
    <location>
        <begin position="10"/>
        <end position="318"/>
    </location>
</feature>
<dbReference type="GO" id="GO:0003960">
    <property type="term" value="F:quinone reductase (NADPH) activity"/>
    <property type="evidence" value="ECO:0007669"/>
    <property type="project" value="UniProtKB-EC"/>
</dbReference>
<evidence type="ECO:0000313" key="2">
    <source>
        <dbReference type="EMBL" id="CAA0100904.1"/>
    </source>
</evidence>
<evidence type="ECO:0000259" key="1">
    <source>
        <dbReference type="SMART" id="SM00829"/>
    </source>
</evidence>
<dbReference type="SUPFAM" id="SSF51735">
    <property type="entry name" value="NAD(P)-binding Rossmann-fold domains"/>
    <property type="match status" value="1"/>
</dbReference>
<name>A0A5S9PBF7_9GAMM</name>
<dbReference type="Gene3D" id="3.40.50.720">
    <property type="entry name" value="NAD(P)-binding Rossmann-like Domain"/>
    <property type="match status" value="1"/>
</dbReference>
<gene>
    <name evidence="2" type="primary">qorA</name>
    <name evidence="2" type="ORF">DPBNPPHM_03858</name>
</gene>
<accession>A0A5S9PBF7</accession>
<dbReference type="SUPFAM" id="SSF50129">
    <property type="entry name" value="GroES-like"/>
    <property type="match status" value="1"/>
</dbReference>
<dbReference type="InterPro" id="IPR020843">
    <property type="entry name" value="ER"/>
</dbReference>
<dbReference type="InterPro" id="IPR013154">
    <property type="entry name" value="ADH-like_N"/>
</dbReference>
<dbReference type="EC" id="1.6.5.5" evidence="2"/>
<dbReference type="InterPro" id="IPR052733">
    <property type="entry name" value="Chloroplast_QOR"/>
</dbReference>
<dbReference type="Proteomes" id="UP000434580">
    <property type="component" value="Unassembled WGS sequence"/>
</dbReference>